<dbReference type="EC" id="4.1.3.27" evidence="3"/>
<dbReference type="InterPro" id="IPR005256">
    <property type="entry name" value="Anth_synth_I_PabB"/>
</dbReference>
<dbReference type="SMART" id="SM00166">
    <property type="entry name" value="UBX"/>
    <property type="match status" value="1"/>
</dbReference>
<dbReference type="PANTHER" id="PTHR11236:SF9">
    <property type="entry name" value="ANTHRANILATE SYNTHASE COMPONENT 1"/>
    <property type="match status" value="1"/>
</dbReference>
<keyword evidence="7" id="KW-0456">Lyase</keyword>
<dbReference type="InterPro" id="IPR029071">
    <property type="entry name" value="Ubiquitin-like_domsf"/>
</dbReference>
<dbReference type="SMART" id="SM00553">
    <property type="entry name" value="SEP"/>
    <property type="match status" value="1"/>
</dbReference>
<dbReference type="PANTHER" id="PTHR11236">
    <property type="entry name" value="AMINOBENZOATE/ANTHRANILATE SYNTHASE"/>
    <property type="match status" value="1"/>
</dbReference>
<evidence type="ECO:0000256" key="4">
    <source>
        <dbReference type="ARBA" id="ARBA00022605"/>
    </source>
</evidence>
<dbReference type="EMBL" id="JAHMUF010000007">
    <property type="protein sequence ID" value="KAG7194531.1"/>
    <property type="molecule type" value="Genomic_DNA"/>
</dbReference>
<keyword evidence="5" id="KW-0822">Tryptophan biosynthesis</keyword>
<evidence type="ECO:0000256" key="1">
    <source>
        <dbReference type="ARBA" id="ARBA00004873"/>
    </source>
</evidence>
<keyword evidence="12" id="KW-1185">Reference proteome</keyword>
<sequence length="1740" mass="195745">MSERSIKEFMRVTHESKYIAEQYLSRNGDDVEGALEDYFSQKGAFKEPNAPKQKANRKAGLHLLLDYRGEENDDEDDQTNFFTGGEKSGLQVENPNKDKDEGGDGKKSGNLIEQIFQRAEQQMSQPDDRPSAQSHINDEDDGVPQRTFTGRGHRLGDEESASQGGEADEAEDADSGVGASKRPLKVSRKITFWKQGFTVEDGPLHRYDDPQNAHVLEDLIQGRVPVSLLDVEYGQDVDVSVFRKTNEDYVPPKRAATGFQGEGLRLGSPVPGEISRDTAETSSDVPSAPTGNTAPTASSGDNPTDVTKPAGKSEDVAPIQIRFANGKRVSHKFRVDDATSDVYTFVRNHEYSEPRPFILSLAFPVKAIEDSGEVTVTEAKLKNAVVLTAGSYVEFYDPLTYKLNIGMVVAGAGTRFGVDLSQATVLTVDGDVVGVDGSMVSFHLYKLWNDEEINVKDHQEVQGILNSFIVESMDMANELTLALDTMFYQLSLSHSIKGIQLHQLYDDLMKLNKEEPYEYYHQQARLLLCIHMNLCRSTNWLVRFHTKHSNLTLNQSSNLLASNSTYYVNSTRNVDSITRFVSEFPKRKTDFNNHLGYMLTTGSKGKNYETIMNYYNIWEGKPFRHLIETLKFAVVYPHPQVIIRLNKLNIFKSFGGASPTNVYHVLSQLRIYDNKANQLTDPFISANMLGEVKLSNLAASNLSELNQRPEIGGNLMEDKVSILRDKFPHLRDQVPTNDNRIYAVPLAESSSSSSTSYICLCLSTEATGLDFYIPDIASKVSPSTISFENIVSGRSLGSTIRNLPNNQEAWMIEPQVATKLGFEGSNETFRVSFRSSSKFEPLFKDLAKKVSVSLKTISSSKIRVLSLEMLQALLEKGKASAKRVGVFKQYPDLEEEDEVQLKRIYEVLHNHFVHRVKNGASPILTMDYDPSGCDGSRITIQGRINHKQLVDTEISETLSPPKSLKSEAMIFVDEVDKMLGHMLSEYCMEHEIPVIRQTQDLYLTDNSSSSSDDQAIVSHDNKYFPSFEADSYYHTLMVKNPQWSLSVSAYLIGRHFLLKPATTNTTTTTIAEPHLSLGMKHGYVNISEPLNEFSSWVNQLQLVQHLQKEYTESWTDASRFNYLIKLGYGTPIDLTQARDSVINTHLVSQYVSSWLKRYWSLKRLEQDMLTKKQAKLYHCVVTRIGSPVDKIGSRPRLCMAFCKQLDLEIELLTTEEPKIGAQTVATQPDLPLLEAYIKSDRQKCTGSENPPNYYPVFKYATSDITVNQAYLKLAQLNDPKRGPSYLLESALNGDTVDRFSFIGINPRHVIRTGDDPKLYAPQYCNIDPITVLENEMKQFKQADLPGLPPLSGGAVGYISYDCIKYFEPKTKRPLEDTLQLPEAVILFSDTIIAFDHVYQRFQILHNIRIEDDTDDIAQEYSKANDIISNIVSILTDNSIDLESIEPFQPPIKQNLTFTSNIGQQGYESHVTTLKDHILKGDIFQAVPSQRVARPTSLHPYNIFRHLRTVNPSPYMFYFDLLDFQIIGASPELLVKSDKDGRVVTHPIAGTMPRGKTNEEDDKNADILRASLKDRAEHIMLVDLARNDVNRVCQPKTNKVDRLLHIERFSHVMHLVSEVSGILRDDKTRFDAFRSIFPAGTVSGAPKVRAMQLIGELEKEKRGVYAGAVGNWAYDGKTMDTCIALRTMVYKDNVVYLQAGGGIVFDSDEYDEYMETMNKMRANNNTVVQAEEIWAAKVGTE</sequence>
<name>A0A9P7VAM1_9ASCO</name>
<keyword evidence="4" id="KW-0028">Amino-acid biosynthesis</keyword>
<feature type="compositionally biased region" description="Basic and acidic residues" evidence="8">
    <location>
        <begin position="95"/>
        <end position="107"/>
    </location>
</feature>
<dbReference type="SUPFAM" id="SSF56322">
    <property type="entry name" value="ADC synthase"/>
    <property type="match status" value="1"/>
</dbReference>
<comment type="similarity">
    <text evidence="2">Belongs to the anthranilate synthase component I family.</text>
</comment>
<dbReference type="PROSITE" id="PS50033">
    <property type="entry name" value="UBX"/>
    <property type="match status" value="1"/>
</dbReference>
<dbReference type="InterPro" id="IPR012989">
    <property type="entry name" value="SEP_domain"/>
</dbReference>
<feature type="domain" description="SEP" evidence="10">
    <location>
        <begin position="185"/>
        <end position="250"/>
    </location>
</feature>
<organism evidence="11 12">
    <name type="scientific">Scheffersomyces spartinae</name>
    <dbReference type="NCBI Taxonomy" id="45513"/>
    <lineage>
        <taxon>Eukaryota</taxon>
        <taxon>Fungi</taxon>
        <taxon>Dikarya</taxon>
        <taxon>Ascomycota</taxon>
        <taxon>Saccharomycotina</taxon>
        <taxon>Pichiomycetes</taxon>
        <taxon>Debaryomycetaceae</taxon>
        <taxon>Scheffersomyces</taxon>
    </lineage>
</organism>
<feature type="domain" description="UBX" evidence="9">
    <location>
        <begin position="312"/>
        <end position="389"/>
    </location>
</feature>
<dbReference type="Pfam" id="PF08059">
    <property type="entry name" value="SEP"/>
    <property type="match status" value="1"/>
</dbReference>
<feature type="region of interest" description="Disordered" evidence="8">
    <location>
        <begin position="253"/>
        <end position="312"/>
    </location>
</feature>
<dbReference type="Gene3D" id="3.30.420.210">
    <property type="entry name" value="SEP domain"/>
    <property type="match status" value="1"/>
</dbReference>
<dbReference type="InterPro" id="IPR005801">
    <property type="entry name" value="ADC_synthase"/>
</dbReference>
<feature type="compositionally biased region" description="Polar residues" evidence="8">
    <location>
        <begin position="119"/>
        <end position="135"/>
    </location>
</feature>
<dbReference type="Proteomes" id="UP000790833">
    <property type="component" value="Unassembled WGS sequence"/>
</dbReference>
<dbReference type="Gene3D" id="1.10.8.10">
    <property type="entry name" value="DNA helicase RuvA subunit, C-terminal domain"/>
    <property type="match status" value="1"/>
</dbReference>
<evidence type="ECO:0000313" key="12">
    <source>
        <dbReference type="Proteomes" id="UP000790833"/>
    </source>
</evidence>
<dbReference type="Pfam" id="PF00425">
    <property type="entry name" value="Chorismate_bind"/>
    <property type="match status" value="1"/>
</dbReference>
<dbReference type="PRINTS" id="PR00095">
    <property type="entry name" value="ANTSNTHASEI"/>
</dbReference>
<dbReference type="RefSeq" id="XP_043050078.1">
    <property type="nucleotide sequence ID" value="XM_043195412.1"/>
</dbReference>
<dbReference type="GeneID" id="66118120"/>
<evidence type="ECO:0000256" key="2">
    <source>
        <dbReference type="ARBA" id="ARBA00009562"/>
    </source>
</evidence>
<accession>A0A9P7VAM1</accession>
<dbReference type="OrthoDB" id="1865897at2759"/>
<dbReference type="InterPro" id="IPR006805">
    <property type="entry name" value="Anth_synth_I_N"/>
</dbReference>
<evidence type="ECO:0000259" key="10">
    <source>
        <dbReference type="PROSITE" id="PS51399"/>
    </source>
</evidence>
<evidence type="ECO:0000313" key="11">
    <source>
        <dbReference type="EMBL" id="KAG7194531.1"/>
    </source>
</evidence>
<gene>
    <name evidence="11" type="ORF">KQ657_004746</name>
</gene>
<dbReference type="InterPro" id="IPR019999">
    <property type="entry name" value="Anth_synth_I-like"/>
</dbReference>
<dbReference type="Pfam" id="PF14555">
    <property type="entry name" value="UBA_4"/>
    <property type="match status" value="1"/>
</dbReference>
<dbReference type="GO" id="GO:0004049">
    <property type="term" value="F:anthranilate synthase activity"/>
    <property type="evidence" value="ECO:0007669"/>
    <property type="project" value="UniProtKB-EC"/>
</dbReference>
<dbReference type="Gene3D" id="3.10.20.90">
    <property type="entry name" value="Phosphatidylinositol 3-kinase Catalytic Subunit, Chain A, domain 1"/>
    <property type="match status" value="1"/>
</dbReference>
<protein>
    <recommendedName>
        <fullName evidence="3">anthranilate synthase</fullName>
        <ecNumber evidence="3">4.1.3.27</ecNumber>
    </recommendedName>
</protein>
<evidence type="ECO:0000256" key="3">
    <source>
        <dbReference type="ARBA" id="ARBA00012266"/>
    </source>
</evidence>
<comment type="caution">
    <text evidence="11">The sequence shown here is derived from an EMBL/GenBank/DDBJ whole genome shotgun (WGS) entry which is preliminary data.</text>
</comment>
<evidence type="ECO:0000256" key="6">
    <source>
        <dbReference type="ARBA" id="ARBA00023141"/>
    </source>
</evidence>
<evidence type="ECO:0000256" key="7">
    <source>
        <dbReference type="ARBA" id="ARBA00023239"/>
    </source>
</evidence>
<feature type="region of interest" description="Disordered" evidence="8">
    <location>
        <begin position="66"/>
        <end position="180"/>
    </location>
</feature>
<dbReference type="NCBIfam" id="TIGR00564">
    <property type="entry name" value="trpE_most"/>
    <property type="match status" value="1"/>
</dbReference>
<dbReference type="GO" id="GO:0043161">
    <property type="term" value="P:proteasome-mediated ubiquitin-dependent protein catabolic process"/>
    <property type="evidence" value="ECO:0007669"/>
    <property type="project" value="UniProtKB-ARBA"/>
</dbReference>
<feature type="compositionally biased region" description="Polar residues" evidence="8">
    <location>
        <begin position="280"/>
        <end position="305"/>
    </location>
</feature>
<comment type="pathway">
    <text evidence="1">Amino-acid biosynthesis; L-tryptophan biosynthesis; L-tryptophan from chorismate: step 1/5.</text>
</comment>
<dbReference type="InterPro" id="IPR001012">
    <property type="entry name" value="UBX_dom"/>
</dbReference>
<dbReference type="PROSITE" id="PS51399">
    <property type="entry name" value="SEP"/>
    <property type="match status" value="1"/>
</dbReference>
<dbReference type="FunFam" id="3.30.420.210:FF:000002">
    <property type="entry name" value="UBX domain-containing protein 1"/>
    <property type="match status" value="1"/>
</dbReference>
<dbReference type="SUPFAM" id="SSF54236">
    <property type="entry name" value="Ubiquitin-like"/>
    <property type="match status" value="1"/>
</dbReference>
<dbReference type="InterPro" id="IPR036241">
    <property type="entry name" value="NSFL1C_SEP_dom_sf"/>
</dbReference>
<proteinExistence type="inferred from homology"/>
<evidence type="ECO:0000256" key="8">
    <source>
        <dbReference type="SAM" id="MobiDB-lite"/>
    </source>
</evidence>
<dbReference type="Pfam" id="PF00789">
    <property type="entry name" value="UBX"/>
    <property type="match status" value="1"/>
</dbReference>
<dbReference type="Gene3D" id="3.60.120.10">
    <property type="entry name" value="Anthranilate synthase"/>
    <property type="match status" value="1"/>
</dbReference>
<keyword evidence="6" id="KW-0057">Aromatic amino acid biosynthesis</keyword>
<dbReference type="Pfam" id="PF04715">
    <property type="entry name" value="Anth_synt_I_N"/>
    <property type="match status" value="1"/>
</dbReference>
<evidence type="ECO:0000256" key="5">
    <source>
        <dbReference type="ARBA" id="ARBA00022822"/>
    </source>
</evidence>
<reference evidence="11" key="1">
    <citation type="submission" date="2021-03" db="EMBL/GenBank/DDBJ databases">
        <authorList>
            <person name="Palmer J.M."/>
        </authorList>
    </citation>
    <scope>NUCLEOTIDE SEQUENCE</scope>
    <source>
        <strain evidence="11">ARV_011</strain>
    </source>
</reference>
<evidence type="ECO:0000259" key="9">
    <source>
        <dbReference type="PROSITE" id="PS50033"/>
    </source>
</evidence>
<dbReference type="GO" id="GO:0000162">
    <property type="term" value="P:L-tryptophan biosynthetic process"/>
    <property type="evidence" value="ECO:0007669"/>
    <property type="project" value="UniProtKB-KW"/>
</dbReference>
<dbReference type="InterPro" id="IPR015890">
    <property type="entry name" value="Chorismate_C"/>
</dbReference>
<dbReference type="SUPFAM" id="SSF102848">
    <property type="entry name" value="NSFL1 (p97 ATPase) cofactor p47, SEP domain"/>
    <property type="match status" value="1"/>
</dbReference>